<evidence type="ECO:0000313" key="3">
    <source>
        <dbReference type="EMBL" id="EED18015.1"/>
    </source>
</evidence>
<dbReference type="Proteomes" id="UP000001745">
    <property type="component" value="Unassembled WGS sequence"/>
</dbReference>
<dbReference type="OrthoDB" id="4227530at2759"/>
<evidence type="ECO:0000256" key="1">
    <source>
        <dbReference type="SAM" id="MobiDB-lite"/>
    </source>
</evidence>
<keyword evidence="4" id="KW-1185">Reference proteome</keyword>
<proteinExistence type="predicted"/>
<protein>
    <submittedName>
        <fullName evidence="3">Uncharacterized protein</fullName>
    </submittedName>
</protein>
<feature type="transmembrane region" description="Helical" evidence="2">
    <location>
        <begin position="173"/>
        <end position="193"/>
    </location>
</feature>
<dbReference type="AlphaFoldDB" id="B8M9L3"/>
<dbReference type="RefSeq" id="XP_002482007.1">
    <property type="nucleotide sequence ID" value="XM_002481962.1"/>
</dbReference>
<dbReference type="VEuPathDB" id="FungiDB:TSTA_117870"/>
<dbReference type="EMBL" id="EQ962655">
    <property type="protein sequence ID" value="EED18015.1"/>
    <property type="molecule type" value="Genomic_DNA"/>
</dbReference>
<feature type="region of interest" description="Disordered" evidence="1">
    <location>
        <begin position="1"/>
        <end position="79"/>
    </location>
</feature>
<reference evidence="4" key="1">
    <citation type="journal article" date="2015" name="Genome Announc.">
        <title>Genome sequence of the AIDS-associated pathogen Penicillium marneffei (ATCC18224) and its near taxonomic relative Talaromyces stipitatus (ATCC10500).</title>
        <authorList>
            <person name="Nierman W.C."/>
            <person name="Fedorova-Abrams N.D."/>
            <person name="Andrianopoulos A."/>
        </authorList>
    </citation>
    <scope>NUCLEOTIDE SEQUENCE [LARGE SCALE GENOMIC DNA]</scope>
    <source>
        <strain evidence="4">ATCC 10500 / CBS 375.48 / QM 6759 / NRRL 1006</strain>
    </source>
</reference>
<feature type="transmembrane region" description="Helical" evidence="2">
    <location>
        <begin position="96"/>
        <end position="122"/>
    </location>
</feature>
<keyword evidence="2" id="KW-1133">Transmembrane helix</keyword>
<accession>B8M9L3</accession>
<dbReference type="GeneID" id="8105845"/>
<dbReference type="PhylomeDB" id="B8M9L3"/>
<feature type="compositionally biased region" description="Low complexity" evidence="1">
    <location>
        <begin position="52"/>
        <end position="75"/>
    </location>
</feature>
<keyword evidence="2" id="KW-0812">Transmembrane</keyword>
<dbReference type="HOGENOM" id="CLU_1023445_0_0_1"/>
<dbReference type="InParanoid" id="B8M9L3"/>
<evidence type="ECO:0000256" key="2">
    <source>
        <dbReference type="SAM" id="Phobius"/>
    </source>
</evidence>
<gene>
    <name evidence="3" type="ORF">TSTA_117870</name>
</gene>
<feature type="compositionally biased region" description="Polar residues" evidence="1">
    <location>
        <begin position="1"/>
        <end position="38"/>
    </location>
</feature>
<evidence type="ECO:0000313" key="4">
    <source>
        <dbReference type="Proteomes" id="UP000001745"/>
    </source>
</evidence>
<organism evidence="3 4">
    <name type="scientific">Talaromyces stipitatus (strain ATCC 10500 / CBS 375.48 / QM 6759 / NRRL 1006)</name>
    <name type="common">Penicillium stipitatum</name>
    <dbReference type="NCBI Taxonomy" id="441959"/>
    <lineage>
        <taxon>Eukaryota</taxon>
        <taxon>Fungi</taxon>
        <taxon>Dikarya</taxon>
        <taxon>Ascomycota</taxon>
        <taxon>Pezizomycotina</taxon>
        <taxon>Eurotiomycetes</taxon>
        <taxon>Eurotiomycetidae</taxon>
        <taxon>Eurotiales</taxon>
        <taxon>Trichocomaceae</taxon>
        <taxon>Talaromyces</taxon>
        <taxon>Talaromyces sect. Talaromyces</taxon>
    </lineage>
</organism>
<feature type="compositionally biased region" description="Basic and acidic residues" evidence="1">
    <location>
        <begin position="39"/>
        <end position="51"/>
    </location>
</feature>
<keyword evidence="2" id="KW-0472">Membrane</keyword>
<name>B8M9L3_TALSN</name>
<feature type="transmembrane region" description="Helical" evidence="2">
    <location>
        <begin position="143"/>
        <end position="167"/>
    </location>
</feature>
<sequence>MHSNEQPPSYTSDTYNTPTSPAANGTLYRNDNSDNSNTRFKEPSSFPRHESGSSNSNLNLGRQSANNDNNNTQTTPPRSESWLDSVFRVNSHADAIIGNLTFVCLIIQILAIVILVFVSGIAMGLYRNSRDRPQVINGATLSYGLAGTVLGFATGILTLACFPFTGFLGQTGFLVSLLVTNIMYATIGALTGYGSYITRYNEVCHHSYAGLHNCYNIRLSDGWRCGIVTVVMCAVIM</sequence>